<reference evidence="3" key="2">
    <citation type="submission" date="2021-04" db="EMBL/GenBank/DDBJ databases">
        <authorList>
            <person name="Gilroy R."/>
        </authorList>
    </citation>
    <scope>NUCLEOTIDE SEQUENCE</scope>
    <source>
        <strain evidence="3">14975</strain>
    </source>
</reference>
<protein>
    <submittedName>
        <fullName evidence="3">DUF4339 domain-containing protein</fullName>
    </submittedName>
</protein>
<organism evidence="3 4">
    <name type="scientific">Candidatus Akkermansia intestinigallinarum</name>
    <dbReference type="NCBI Taxonomy" id="2838431"/>
    <lineage>
        <taxon>Bacteria</taxon>
        <taxon>Pseudomonadati</taxon>
        <taxon>Verrucomicrobiota</taxon>
        <taxon>Verrucomicrobiia</taxon>
        <taxon>Verrucomicrobiales</taxon>
        <taxon>Akkermansiaceae</taxon>
        <taxon>Akkermansia</taxon>
    </lineage>
</organism>
<dbReference type="InterPro" id="IPR025640">
    <property type="entry name" value="GYF_2"/>
</dbReference>
<reference evidence="3" key="1">
    <citation type="journal article" date="2021" name="PeerJ">
        <title>Extensive microbial diversity within the chicken gut microbiome revealed by metagenomics and culture.</title>
        <authorList>
            <person name="Gilroy R."/>
            <person name="Ravi A."/>
            <person name="Getino M."/>
            <person name="Pursley I."/>
            <person name="Horton D.L."/>
            <person name="Alikhan N.F."/>
            <person name="Baker D."/>
            <person name="Gharbi K."/>
            <person name="Hall N."/>
            <person name="Watson M."/>
            <person name="Adriaenssens E.M."/>
            <person name="Foster-Nyarko E."/>
            <person name="Jarju S."/>
            <person name="Secka A."/>
            <person name="Antonio M."/>
            <person name="Oren A."/>
            <person name="Chaudhuri R.R."/>
            <person name="La Ragione R."/>
            <person name="Hildebrand F."/>
            <person name="Pallen M.J."/>
        </authorList>
    </citation>
    <scope>NUCLEOTIDE SEQUENCE</scope>
    <source>
        <strain evidence="3">14975</strain>
    </source>
</reference>
<feature type="non-terminal residue" evidence="3">
    <location>
        <position position="106"/>
    </location>
</feature>
<feature type="compositionally biased region" description="Acidic residues" evidence="1">
    <location>
        <begin position="67"/>
        <end position="76"/>
    </location>
</feature>
<feature type="domain" description="GYF" evidence="2">
    <location>
        <begin position="4"/>
        <end position="52"/>
    </location>
</feature>
<dbReference type="AlphaFoldDB" id="A0A9D1VD07"/>
<feature type="region of interest" description="Disordered" evidence="1">
    <location>
        <begin position="57"/>
        <end position="106"/>
    </location>
</feature>
<feature type="compositionally biased region" description="Basic and acidic residues" evidence="1">
    <location>
        <begin position="86"/>
        <end position="100"/>
    </location>
</feature>
<dbReference type="Pfam" id="PF14237">
    <property type="entry name" value="GYF_2"/>
    <property type="match status" value="1"/>
</dbReference>
<evidence type="ECO:0000256" key="1">
    <source>
        <dbReference type="SAM" id="MobiDB-lite"/>
    </source>
</evidence>
<evidence type="ECO:0000313" key="4">
    <source>
        <dbReference type="Proteomes" id="UP000823964"/>
    </source>
</evidence>
<evidence type="ECO:0000259" key="2">
    <source>
        <dbReference type="Pfam" id="PF14237"/>
    </source>
</evidence>
<proteinExistence type="predicted"/>
<comment type="caution">
    <text evidence="3">The sequence shown here is derived from an EMBL/GenBank/DDBJ whole genome shotgun (WGS) entry which is preliminary data.</text>
</comment>
<name>A0A9D1VD07_9BACT</name>
<sequence>MDIYWIKDKRRCGPATVPDVISLVQMGEISPDTKGWHAGCKQWMPLRELPALSDFLNELEERSAQPEDADRDDADELPGQSPLEQLARDRQGDEGRETPEPRPATP</sequence>
<dbReference type="Proteomes" id="UP000823964">
    <property type="component" value="Unassembled WGS sequence"/>
</dbReference>
<accession>A0A9D1VD07</accession>
<dbReference type="EMBL" id="DXFQ01000173">
    <property type="protein sequence ID" value="HIX20727.1"/>
    <property type="molecule type" value="Genomic_DNA"/>
</dbReference>
<gene>
    <name evidence="3" type="ORF">H9862_09025</name>
</gene>
<evidence type="ECO:0000313" key="3">
    <source>
        <dbReference type="EMBL" id="HIX20727.1"/>
    </source>
</evidence>